<evidence type="ECO:0000313" key="3">
    <source>
        <dbReference type="Proteomes" id="UP000299102"/>
    </source>
</evidence>
<dbReference type="EMBL" id="BGZK01001347">
    <property type="protein sequence ID" value="GBP77812.1"/>
    <property type="molecule type" value="Genomic_DNA"/>
</dbReference>
<sequence>MIEERHYRCTLCEGNGTAKTALEQLKVSVVRAGARRGRRGARAASAPPEPVIDDAAHHRHDCDLTPSPLATRLHDELPRPEPRPVCGRLSTAREVYQKLLVRFVPRPIEAAMRIGEVVARGPERAEPRAVAAPLVKVAAGLFEQLMSGSLETVCLSRRRRPERPAAPGRFFERRRRRARPVPGPHADAPLHFTASLFVRDPRIETFECKLGNY</sequence>
<protein>
    <submittedName>
        <fullName evidence="2">Uncharacterized protein</fullName>
    </submittedName>
</protein>
<gene>
    <name evidence="2" type="ORF">EVAR_51856_1</name>
</gene>
<reference evidence="2 3" key="1">
    <citation type="journal article" date="2019" name="Commun. Biol.">
        <title>The bagworm genome reveals a unique fibroin gene that provides high tensile strength.</title>
        <authorList>
            <person name="Kono N."/>
            <person name="Nakamura H."/>
            <person name="Ohtoshi R."/>
            <person name="Tomita M."/>
            <person name="Numata K."/>
            <person name="Arakawa K."/>
        </authorList>
    </citation>
    <scope>NUCLEOTIDE SEQUENCE [LARGE SCALE GENOMIC DNA]</scope>
</reference>
<evidence type="ECO:0000313" key="2">
    <source>
        <dbReference type="EMBL" id="GBP77812.1"/>
    </source>
</evidence>
<accession>A0A4C1YSI0</accession>
<dbReference type="Proteomes" id="UP000299102">
    <property type="component" value="Unassembled WGS sequence"/>
</dbReference>
<name>A0A4C1YSI0_EUMVA</name>
<comment type="caution">
    <text evidence="2">The sequence shown here is derived from an EMBL/GenBank/DDBJ whole genome shotgun (WGS) entry which is preliminary data.</text>
</comment>
<feature type="region of interest" description="Disordered" evidence="1">
    <location>
        <begin position="34"/>
        <end position="61"/>
    </location>
</feature>
<dbReference type="AlphaFoldDB" id="A0A4C1YSI0"/>
<feature type="region of interest" description="Disordered" evidence="1">
    <location>
        <begin position="165"/>
        <end position="186"/>
    </location>
</feature>
<proteinExistence type="predicted"/>
<organism evidence="2 3">
    <name type="scientific">Eumeta variegata</name>
    <name type="common">Bagworm moth</name>
    <name type="synonym">Eumeta japonica</name>
    <dbReference type="NCBI Taxonomy" id="151549"/>
    <lineage>
        <taxon>Eukaryota</taxon>
        <taxon>Metazoa</taxon>
        <taxon>Ecdysozoa</taxon>
        <taxon>Arthropoda</taxon>
        <taxon>Hexapoda</taxon>
        <taxon>Insecta</taxon>
        <taxon>Pterygota</taxon>
        <taxon>Neoptera</taxon>
        <taxon>Endopterygota</taxon>
        <taxon>Lepidoptera</taxon>
        <taxon>Glossata</taxon>
        <taxon>Ditrysia</taxon>
        <taxon>Tineoidea</taxon>
        <taxon>Psychidae</taxon>
        <taxon>Oiketicinae</taxon>
        <taxon>Eumeta</taxon>
    </lineage>
</organism>
<evidence type="ECO:0000256" key="1">
    <source>
        <dbReference type="SAM" id="MobiDB-lite"/>
    </source>
</evidence>
<keyword evidence="3" id="KW-1185">Reference proteome</keyword>